<dbReference type="EMBL" id="KN834815">
    <property type="protein sequence ID" value="KIK54542.1"/>
    <property type="molecule type" value="Genomic_DNA"/>
</dbReference>
<reference evidence="2 3" key="1">
    <citation type="submission" date="2014-04" db="EMBL/GenBank/DDBJ databases">
        <title>Evolutionary Origins and Diversification of the Mycorrhizal Mutualists.</title>
        <authorList>
            <consortium name="DOE Joint Genome Institute"/>
            <consortium name="Mycorrhizal Genomics Consortium"/>
            <person name="Kohler A."/>
            <person name="Kuo A."/>
            <person name="Nagy L.G."/>
            <person name="Floudas D."/>
            <person name="Copeland A."/>
            <person name="Barry K.W."/>
            <person name="Cichocki N."/>
            <person name="Veneault-Fourrey C."/>
            <person name="LaButti K."/>
            <person name="Lindquist E.A."/>
            <person name="Lipzen A."/>
            <person name="Lundell T."/>
            <person name="Morin E."/>
            <person name="Murat C."/>
            <person name="Riley R."/>
            <person name="Ohm R."/>
            <person name="Sun H."/>
            <person name="Tunlid A."/>
            <person name="Henrissat B."/>
            <person name="Grigoriev I.V."/>
            <person name="Hibbett D.S."/>
            <person name="Martin F."/>
        </authorList>
    </citation>
    <scope>NUCLEOTIDE SEQUENCE [LARGE SCALE GENOMIC DNA]</scope>
    <source>
        <strain evidence="2 3">FD-317 M1</strain>
    </source>
</reference>
<gene>
    <name evidence="2" type="ORF">GYMLUDRAFT_48668</name>
</gene>
<dbReference type="OrthoDB" id="3241054at2759"/>
<evidence type="ECO:0000313" key="3">
    <source>
        <dbReference type="Proteomes" id="UP000053593"/>
    </source>
</evidence>
<sequence>MAHFRSFAILAISLASYVSHTYAHAAISPMLGVQGTPVRSDVQFPLENVAPCGKVSPSENLDTSTPVQMAADGTVTMTITNFNPTIDGSREVKTALVDTTGTGNSFSVQATMVQNGDGNPLTDGSEQIVASMPAGTQCTGGTSGNLCLMSMKTTFGFGNCVVVQQSNSSTASSATSASASDSAADTTSTDTASAAAAAATTADTSATAAQGATAEGAAAQGAAAEGATAQGATAQGATAQGATAQGATAQGATAQGATAQGATAQGGIAGAVEKAKAKAKGLRNIAGTRAARAFKDGIEGRSVRDEKRSGWFWA</sequence>
<keyword evidence="1" id="KW-0732">Signal</keyword>
<organism evidence="2 3">
    <name type="scientific">Collybiopsis luxurians FD-317 M1</name>
    <dbReference type="NCBI Taxonomy" id="944289"/>
    <lineage>
        <taxon>Eukaryota</taxon>
        <taxon>Fungi</taxon>
        <taxon>Dikarya</taxon>
        <taxon>Basidiomycota</taxon>
        <taxon>Agaricomycotina</taxon>
        <taxon>Agaricomycetes</taxon>
        <taxon>Agaricomycetidae</taxon>
        <taxon>Agaricales</taxon>
        <taxon>Marasmiineae</taxon>
        <taxon>Omphalotaceae</taxon>
        <taxon>Collybiopsis</taxon>
        <taxon>Collybiopsis luxurians</taxon>
    </lineage>
</organism>
<name>A0A0D0C9B4_9AGAR</name>
<evidence type="ECO:0000256" key="1">
    <source>
        <dbReference type="SAM" id="SignalP"/>
    </source>
</evidence>
<feature type="chain" id="PRO_5002208227" evidence="1">
    <location>
        <begin position="24"/>
        <end position="314"/>
    </location>
</feature>
<proteinExistence type="predicted"/>
<feature type="signal peptide" evidence="1">
    <location>
        <begin position="1"/>
        <end position="23"/>
    </location>
</feature>
<keyword evidence="3" id="KW-1185">Reference proteome</keyword>
<dbReference type="AlphaFoldDB" id="A0A0D0C9B4"/>
<dbReference type="HOGENOM" id="CLU_076643_0_0_1"/>
<evidence type="ECO:0000313" key="2">
    <source>
        <dbReference type="EMBL" id="KIK54542.1"/>
    </source>
</evidence>
<accession>A0A0D0C9B4</accession>
<dbReference type="Proteomes" id="UP000053593">
    <property type="component" value="Unassembled WGS sequence"/>
</dbReference>
<protein>
    <submittedName>
        <fullName evidence="2">Uncharacterized protein</fullName>
    </submittedName>
</protein>